<feature type="non-terminal residue" evidence="2">
    <location>
        <position position="1"/>
    </location>
</feature>
<evidence type="ECO:0000313" key="2">
    <source>
        <dbReference type="EMBL" id="CAA9341917.1"/>
    </source>
</evidence>
<feature type="region of interest" description="Disordered" evidence="1">
    <location>
        <begin position="1"/>
        <end position="48"/>
    </location>
</feature>
<gene>
    <name evidence="2" type="ORF">AVDCRST_MAG40-2438</name>
</gene>
<proteinExistence type="predicted"/>
<reference evidence="2" key="1">
    <citation type="submission" date="2020-02" db="EMBL/GenBank/DDBJ databases">
        <authorList>
            <person name="Meier V. D."/>
        </authorList>
    </citation>
    <scope>NUCLEOTIDE SEQUENCE</scope>
    <source>
        <strain evidence="2">AVDCRST_MAG40</strain>
    </source>
</reference>
<dbReference type="EMBL" id="CADCTX010000700">
    <property type="protein sequence ID" value="CAA9341917.1"/>
    <property type="molecule type" value="Genomic_DNA"/>
</dbReference>
<dbReference type="EC" id="2.7.4.7" evidence="2"/>
<protein>
    <submittedName>
        <fullName evidence="2">Hydroxymethylpyrimidine phosphate kinase ThiD</fullName>
        <ecNumber evidence="2">2.7.4.7</ecNumber>
    </submittedName>
</protein>
<accession>A0A6J4LUT7</accession>
<keyword evidence="2" id="KW-0418">Kinase</keyword>
<evidence type="ECO:0000256" key="1">
    <source>
        <dbReference type="SAM" id="MobiDB-lite"/>
    </source>
</evidence>
<dbReference type="AlphaFoldDB" id="A0A6J4LUT7"/>
<name>A0A6J4LUT7_9BACT</name>
<keyword evidence="2" id="KW-0808">Transferase</keyword>
<organism evidence="2">
    <name type="scientific">uncultured Gemmatimonadaceae bacterium</name>
    <dbReference type="NCBI Taxonomy" id="246130"/>
    <lineage>
        <taxon>Bacteria</taxon>
        <taxon>Pseudomonadati</taxon>
        <taxon>Gemmatimonadota</taxon>
        <taxon>Gemmatimonadia</taxon>
        <taxon>Gemmatimonadales</taxon>
        <taxon>Gemmatimonadaceae</taxon>
        <taxon>environmental samples</taxon>
    </lineage>
</organism>
<sequence length="48" mass="5864">AHRSHHRRLRLGRRRRHPGRPQDVPPVRRLRHLGGHRDHRAEHARGHR</sequence>
<feature type="compositionally biased region" description="Basic and acidic residues" evidence="1">
    <location>
        <begin position="35"/>
        <end position="48"/>
    </location>
</feature>
<dbReference type="GO" id="GO:0008972">
    <property type="term" value="F:phosphomethylpyrimidine kinase activity"/>
    <property type="evidence" value="ECO:0007669"/>
    <property type="project" value="UniProtKB-EC"/>
</dbReference>
<feature type="compositionally biased region" description="Basic residues" evidence="1">
    <location>
        <begin position="1"/>
        <end position="19"/>
    </location>
</feature>
<feature type="non-terminal residue" evidence="2">
    <location>
        <position position="48"/>
    </location>
</feature>